<sequence length="86" mass="9932">MEHLGIRLLTSYRKSSRSGTPSISFSTCFIHDFSFKNLKNALQMYFRVFLFIEPLGILGLNDDETTEESVDYQVFEAIQAKAKIEF</sequence>
<dbReference type="Proteomes" id="UP000183832">
    <property type="component" value="Unassembled WGS sequence"/>
</dbReference>
<reference evidence="1 2" key="1">
    <citation type="submission" date="2015-04" db="EMBL/GenBank/DDBJ databases">
        <authorList>
            <person name="Syromyatnikov M.Y."/>
            <person name="Popov V.N."/>
        </authorList>
    </citation>
    <scope>NUCLEOTIDE SEQUENCE [LARGE SCALE GENOMIC DNA]</scope>
</reference>
<organism evidence="1 2">
    <name type="scientific">Clunio marinus</name>
    <dbReference type="NCBI Taxonomy" id="568069"/>
    <lineage>
        <taxon>Eukaryota</taxon>
        <taxon>Metazoa</taxon>
        <taxon>Ecdysozoa</taxon>
        <taxon>Arthropoda</taxon>
        <taxon>Hexapoda</taxon>
        <taxon>Insecta</taxon>
        <taxon>Pterygota</taxon>
        <taxon>Neoptera</taxon>
        <taxon>Endopterygota</taxon>
        <taxon>Diptera</taxon>
        <taxon>Nematocera</taxon>
        <taxon>Chironomoidea</taxon>
        <taxon>Chironomidae</taxon>
        <taxon>Clunio</taxon>
    </lineage>
</organism>
<keyword evidence="2" id="KW-1185">Reference proteome</keyword>
<gene>
    <name evidence="1" type="ORF">CLUMA_CG018376</name>
</gene>
<accession>A0A1J1IZG1</accession>
<evidence type="ECO:0000313" key="2">
    <source>
        <dbReference type="Proteomes" id="UP000183832"/>
    </source>
</evidence>
<protein>
    <submittedName>
        <fullName evidence="1">CLUMA_CG018376, isoform A</fullName>
    </submittedName>
</protein>
<dbReference type="AlphaFoldDB" id="A0A1J1IZG1"/>
<dbReference type="EMBL" id="CVRI01000064">
    <property type="protein sequence ID" value="CRL05605.1"/>
    <property type="molecule type" value="Genomic_DNA"/>
</dbReference>
<proteinExistence type="predicted"/>
<evidence type="ECO:0000313" key="1">
    <source>
        <dbReference type="EMBL" id="CRL05605.1"/>
    </source>
</evidence>
<name>A0A1J1IZG1_9DIPT</name>